<dbReference type="Pfam" id="PF00005">
    <property type="entry name" value="ABC_tran"/>
    <property type="match status" value="1"/>
</dbReference>
<dbReference type="PROSITE" id="PS50893">
    <property type="entry name" value="ABC_TRANSPORTER_2"/>
    <property type="match status" value="1"/>
</dbReference>
<evidence type="ECO:0000256" key="6">
    <source>
        <dbReference type="ARBA" id="ARBA00023136"/>
    </source>
</evidence>
<dbReference type="PANTHER" id="PTHR42781">
    <property type="entry name" value="SPERMIDINE/PUTRESCINE IMPORT ATP-BINDING PROTEIN POTA"/>
    <property type="match status" value="1"/>
</dbReference>
<evidence type="ECO:0000313" key="10">
    <source>
        <dbReference type="Proteomes" id="UP000824209"/>
    </source>
</evidence>
<keyword evidence="2 7" id="KW-1003">Cell membrane</keyword>
<dbReference type="Pfam" id="PF08402">
    <property type="entry name" value="TOBE_2"/>
    <property type="match status" value="1"/>
</dbReference>
<dbReference type="Proteomes" id="UP000824209">
    <property type="component" value="Unassembled WGS sequence"/>
</dbReference>
<comment type="subunit">
    <text evidence="7">The complex is composed of two ATP-binding proteins (PotA), two transmembrane proteins (PotB and PotC) and a solute-binding protein (PotD).</text>
</comment>
<dbReference type="EC" id="7.6.2.11" evidence="7"/>
<feature type="domain" description="ABC transporter" evidence="8">
    <location>
        <begin position="6"/>
        <end position="236"/>
    </location>
</feature>
<evidence type="ECO:0000313" key="9">
    <source>
        <dbReference type="EMBL" id="HJB39889.1"/>
    </source>
</evidence>
<evidence type="ECO:0000256" key="5">
    <source>
        <dbReference type="ARBA" id="ARBA00022967"/>
    </source>
</evidence>
<dbReference type="FunFam" id="3.40.50.300:FF:000133">
    <property type="entry name" value="Spermidine/putrescine import ATP-binding protein PotA"/>
    <property type="match status" value="1"/>
</dbReference>
<evidence type="ECO:0000256" key="4">
    <source>
        <dbReference type="ARBA" id="ARBA00022840"/>
    </source>
</evidence>
<gene>
    <name evidence="7" type="primary">potA</name>
    <name evidence="9" type="ORF">H9943_05775</name>
</gene>
<accession>A0A9D2S1I2</accession>
<keyword evidence="1 7" id="KW-0813">Transport</keyword>
<dbReference type="NCBIfam" id="TIGR01187">
    <property type="entry name" value="potA"/>
    <property type="match status" value="1"/>
</dbReference>
<evidence type="ECO:0000259" key="8">
    <source>
        <dbReference type="PROSITE" id="PS50893"/>
    </source>
</evidence>
<sequence>MSQSILQLESITKSFGDTEVLKGISLSVEQGEFVTLLGSSGCGKTTTLRIIAGLESPDSGRVILEGKDVTQTPPNLRNVNTVFQNYALFPHMTVAANIAYSLKLKKRPKAEMEQAVRDALELVQLSGYEKRMPAELSGGQKQRVAIARAVVSRPKVLLLDEPLGALDLQLRRQMQLELKALQKSLGITFIYITHDQEEALNMSDRIVVMREGRFEQIGTPAEVYDLPRTSYVARFVGTANILSATVEEVENGVAKVRCADGCGMVQTLHHSMQPGQTISLAVRSEQIEFSNAPDACGIPAEVCEKSFAGGMLRIALRLSDGTSLIASRHGIDIPVEIGEHVKVTWEAFHAVPVDLEAAHE</sequence>
<dbReference type="InterPro" id="IPR005893">
    <property type="entry name" value="PotA-like"/>
</dbReference>
<evidence type="ECO:0000256" key="7">
    <source>
        <dbReference type="RuleBase" id="RU364083"/>
    </source>
</evidence>
<dbReference type="GO" id="GO:0016887">
    <property type="term" value="F:ATP hydrolysis activity"/>
    <property type="evidence" value="ECO:0007669"/>
    <property type="project" value="InterPro"/>
</dbReference>
<comment type="similarity">
    <text evidence="7">Belongs to the ABC transporter superfamily. Spermidine/putrescine importer (TC 3.A.1.11.1) family.</text>
</comment>
<evidence type="ECO:0000256" key="1">
    <source>
        <dbReference type="ARBA" id="ARBA00022448"/>
    </source>
</evidence>
<reference evidence="9" key="1">
    <citation type="journal article" date="2021" name="PeerJ">
        <title>Extensive microbial diversity within the chicken gut microbiome revealed by metagenomics and culture.</title>
        <authorList>
            <person name="Gilroy R."/>
            <person name="Ravi A."/>
            <person name="Getino M."/>
            <person name="Pursley I."/>
            <person name="Horton D.L."/>
            <person name="Alikhan N.F."/>
            <person name="Baker D."/>
            <person name="Gharbi K."/>
            <person name="Hall N."/>
            <person name="Watson M."/>
            <person name="Adriaenssens E.M."/>
            <person name="Foster-Nyarko E."/>
            <person name="Jarju S."/>
            <person name="Secka A."/>
            <person name="Antonio M."/>
            <person name="Oren A."/>
            <person name="Chaudhuri R.R."/>
            <person name="La Ragione R."/>
            <person name="Hildebrand F."/>
            <person name="Pallen M.J."/>
        </authorList>
    </citation>
    <scope>NUCLEOTIDE SEQUENCE</scope>
    <source>
        <strain evidence="9">ChiBcec8-14828</strain>
    </source>
</reference>
<dbReference type="GO" id="GO:0005524">
    <property type="term" value="F:ATP binding"/>
    <property type="evidence" value="ECO:0007669"/>
    <property type="project" value="UniProtKB-KW"/>
</dbReference>
<reference evidence="9" key="2">
    <citation type="submission" date="2021-04" db="EMBL/GenBank/DDBJ databases">
        <authorList>
            <person name="Gilroy R."/>
        </authorList>
    </citation>
    <scope>NUCLEOTIDE SEQUENCE</scope>
    <source>
        <strain evidence="9">ChiBcec8-14828</strain>
    </source>
</reference>
<keyword evidence="4 7" id="KW-0067">ATP-binding</keyword>
<dbReference type="InterPro" id="IPR008995">
    <property type="entry name" value="Mo/tungstate-bd_C_term_dom"/>
</dbReference>
<dbReference type="SMART" id="SM00382">
    <property type="entry name" value="AAA"/>
    <property type="match status" value="1"/>
</dbReference>
<keyword evidence="5 7" id="KW-1278">Translocase</keyword>
<evidence type="ECO:0000256" key="2">
    <source>
        <dbReference type="ARBA" id="ARBA00022475"/>
    </source>
</evidence>
<dbReference type="InterPro" id="IPR017879">
    <property type="entry name" value="PotA_ATP-bd"/>
</dbReference>
<dbReference type="CDD" id="cd03300">
    <property type="entry name" value="ABC_PotA_N"/>
    <property type="match status" value="1"/>
</dbReference>
<dbReference type="SUPFAM" id="SSF52540">
    <property type="entry name" value="P-loop containing nucleoside triphosphate hydrolases"/>
    <property type="match status" value="1"/>
</dbReference>
<proteinExistence type="inferred from homology"/>
<dbReference type="AlphaFoldDB" id="A0A9D2S1I2"/>
<dbReference type="GO" id="GO:0015594">
    <property type="term" value="F:ABC-type putrescine transporter activity"/>
    <property type="evidence" value="ECO:0007669"/>
    <property type="project" value="InterPro"/>
</dbReference>
<dbReference type="InterPro" id="IPR017871">
    <property type="entry name" value="ABC_transporter-like_CS"/>
</dbReference>
<dbReference type="InterPro" id="IPR003593">
    <property type="entry name" value="AAA+_ATPase"/>
</dbReference>
<dbReference type="InterPro" id="IPR003439">
    <property type="entry name" value="ABC_transporter-like_ATP-bd"/>
</dbReference>
<dbReference type="PROSITE" id="PS00211">
    <property type="entry name" value="ABC_TRANSPORTER_1"/>
    <property type="match status" value="1"/>
</dbReference>
<dbReference type="InterPro" id="IPR027417">
    <property type="entry name" value="P-loop_NTPase"/>
</dbReference>
<dbReference type="GO" id="GO:0043190">
    <property type="term" value="C:ATP-binding cassette (ABC) transporter complex"/>
    <property type="evidence" value="ECO:0007669"/>
    <property type="project" value="InterPro"/>
</dbReference>
<dbReference type="InterPro" id="IPR050093">
    <property type="entry name" value="ABC_SmlMolc_Importer"/>
</dbReference>
<comment type="catalytic activity">
    <reaction evidence="7">
        <text>ATP + H2O + polyamine-[polyamine-binding protein]Side 1 = ADP + phosphate + polyamineSide 2 + [polyamine-binding protein]Side 1.</text>
        <dbReference type="EC" id="7.6.2.11"/>
    </reaction>
</comment>
<organism evidence="9 10">
    <name type="scientific">Candidatus Ruthenibacterium avium</name>
    <dbReference type="NCBI Taxonomy" id="2838751"/>
    <lineage>
        <taxon>Bacteria</taxon>
        <taxon>Bacillati</taxon>
        <taxon>Bacillota</taxon>
        <taxon>Clostridia</taxon>
        <taxon>Eubacteriales</taxon>
        <taxon>Oscillospiraceae</taxon>
        <taxon>Ruthenibacterium</taxon>
    </lineage>
</organism>
<protein>
    <recommendedName>
        <fullName evidence="7">Spermidine/putrescine import ATP-binding protein PotA</fullName>
        <ecNumber evidence="7">7.6.2.11</ecNumber>
    </recommendedName>
</protein>
<keyword evidence="3 7" id="KW-0547">Nucleotide-binding</keyword>
<dbReference type="InterPro" id="IPR013611">
    <property type="entry name" value="Transp-assoc_OB_typ2"/>
</dbReference>
<dbReference type="Gene3D" id="3.40.50.300">
    <property type="entry name" value="P-loop containing nucleotide triphosphate hydrolases"/>
    <property type="match status" value="1"/>
</dbReference>
<dbReference type="PANTHER" id="PTHR42781:SF4">
    <property type="entry name" value="SPERMIDINE_PUTRESCINE IMPORT ATP-BINDING PROTEIN POTA"/>
    <property type="match status" value="1"/>
</dbReference>
<evidence type="ECO:0000256" key="3">
    <source>
        <dbReference type="ARBA" id="ARBA00022741"/>
    </source>
</evidence>
<dbReference type="EMBL" id="DWYA01000053">
    <property type="protein sequence ID" value="HJB39889.1"/>
    <property type="molecule type" value="Genomic_DNA"/>
</dbReference>
<comment type="caution">
    <text evidence="9">The sequence shown here is derived from an EMBL/GenBank/DDBJ whole genome shotgun (WGS) entry which is preliminary data.</text>
</comment>
<name>A0A9D2S1I2_9FIRM</name>
<keyword evidence="6 7" id="KW-0472">Membrane</keyword>
<dbReference type="Gene3D" id="2.40.50.100">
    <property type="match status" value="1"/>
</dbReference>
<comment type="function">
    <text evidence="7">Part of the ABC transporter complex PotABCD involved in spermidine/putrescine import. Responsible for energy coupling to the transport system.</text>
</comment>
<dbReference type="SUPFAM" id="SSF50331">
    <property type="entry name" value="MOP-like"/>
    <property type="match status" value="1"/>
</dbReference>